<dbReference type="Proteomes" id="UP001281410">
    <property type="component" value="Unassembled WGS sequence"/>
</dbReference>
<gene>
    <name evidence="1" type="ORF">Dsin_013372</name>
</gene>
<evidence type="ECO:0000313" key="1">
    <source>
        <dbReference type="EMBL" id="KAK3219402.1"/>
    </source>
</evidence>
<name>A0AAE0AL21_9ROSI</name>
<dbReference type="EMBL" id="JANJYJ010000004">
    <property type="protein sequence ID" value="KAK3219402.1"/>
    <property type="molecule type" value="Genomic_DNA"/>
</dbReference>
<proteinExistence type="predicted"/>
<reference evidence="1" key="1">
    <citation type="journal article" date="2023" name="Plant J.">
        <title>Genome sequences and population genomics provide insights into the demographic history, inbreeding, and mutation load of two 'living fossil' tree species of Dipteronia.</title>
        <authorList>
            <person name="Feng Y."/>
            <person name="Comes H.P."/>
            <person name="Chen J."/>
            <person name="Zhu S."/>
            <person name="Lu R."/>
            <person name="Zhang X."/>
            <person name="Li P."/>
            <person name="Qiu J."/>
            <person name="Olsen K.M."/>
            <person name="Qiu Y."/>
        </authorList>
    </citation>
    <scope>NUCLEOTIDE SEQUENCE</scope>
    <source>
        <strain evidence="1">NBL</strain>
    </source>
</reference>
<evidence type="ECO:0008006" key="3">
    <source>
        <dbReference type="Google" id="ProtNLM"/>
    </source>
</evidence>
<comment type="caution">
    <text evidence="1">The sequence shown here is derived from an EMBL/GenBank/DDBJ whole genome shotgun (WGS) entry which is preliminary data.</text>
</comment>
<dbReference type="PANTHER" id="PTHR19446">
    <property type="entry name" value="REVERSE TRANSCRIPTASES"/>
    <property type="match status" value="1"/>
</dbReference>
<organism evidence="1 2">
    <name type="scientific">Dipteronia sinensis</name>
    <dbReference type="NCBI Taxonomy" id="43782"/>
    <lineage>
        <taxon>Eukaryota</taxon>
        <taxon>Viridiplantae</taxon>
        <taxon>Streptophyta</taxon>
        <taxon>Embryophyta</taxon>
        <taxon>Tracheophyta</taxon>
        <taxon>Spermatophyta</taxon>
        <taxon>Magnoliopsida</taxon>
        <taxon>eudicotyledons</taxon>
        <taxon>Gunneridae</taxon>
        <taxon>Pentapetalae</taxon>
        <taxon>rosids</taxon>
        <taxon>malvids</taxon>
        <taxon>Sapindales</taxon>
        <taxon>Sapindaceae</taxon>
        <taxon>Hippocastanoideae</taxon>
        <taxon>Acereae</taxon>
        <taxon>Dipteronia</taxon>
    </lineage>
</organism>
<evidence type="ECO:0000313" key="2">
    <source>
        <dbReference type="Proteomes" id="UP001281410"/>
    </source>
</evidence>
<protein>
    <recommendedName>
        <fullName evidence="3">Reverse transcriptase domain-containing protein</fullName>
    </recommendedName>
</protein>
<dbReference type="AlphaFoldDB" id="A0AAE0AL21"/>
<keyword evidence="2" id="KW-1185">Reference proteome</keyword>
<sequence length="296" mass="34241">MIGEEHKEWGPSLFRFVNSWLQERGLMKEAMVGWKESMKEGSKGMSLAAKVKESKCRIMRLWGGLRKEEQCWRQKLRVKWLKEGDKNSKLFHVMANGRRRMNRITEIVLDGVKVTEPDKVKEGVVRFFKDHYENVKWNRLKIKGLKFKQISDSENSVLEGLFSTEEVRVAVGSCDGNKAPGHDGLNLNFIKANWEVIEEDFMKFIHEFHVNGSIVKDLNHSFLALIPKEEIIHSWKKDNEGGLLVKLDFEKAYNYVDHSFLDSVLEDMGFGSKWRNWVKCCISTPAMSVLVNGSLT</sequence>
<accession>A0AAE0AL21</accession>